<dbReference type="InterPro" id="IPR036028">
    <property type="entry name" value="SH3-like_dom_sf"/>
</dbReference>
<dbReference type="SMART" id="SM00326">
    <property type="entry name" value="SH3"/>
    <property type="match status" value="1"/>
</dbReference>
<dbReference type="InterPro" id="IPR027267">
    <property type="entry name" value="AH/BAR_dom_sf"/>
</dbReference>
<feature type="compositionally biased region" description="Basic and acidic residues" evidence="12">
    <location>
        <begin position="372"/>
        <end position="382"/>
    </location>
</feature>
<protein>
    <submittedName>
        <fullName evidence="13">Uncharacterized protein</fullName>
    </submittedName>
</protein>
<feature type="compositionally biased region" description="Polar residues" evidence="12">
    <location>
        <begin position="166"/>
        <end position="175"/>
    </location>
</feature>
<keyword evidence="6" id="KW-0963">Cytoplasm</keyword>
<comment type="function">
    <text evidence="10">Plays a role in endocytosis and regulates internalization of plasma membrane proteins. Overexpression impairs internalization of SLC2A1/GLUT1 and TRPV4 and increases the levels of SLC2A1/GLUT1 and TRPV4 at the cell membrane. Inhibits the TRPV4 calcium channel activity.</text>
</comment>
<dbReference type="OrthoDB" id="10255128at2759"/>
<dbReference type="GO" id="GO:0097320">
    <property type="term" value="P:plasma membrane tubulation"/>
    <property type="evidence" value="ECO:0007669"/>
    <property type="project" value="TreeGrafter"/>
</dbReference>
<reference evidence="13" key="1">
    <citation type="submission" date="2022-03" db="EMBL/GenBank/DDBJ databases">
        <authorList>
            <person name="Martin C."/>
        </authorList>
    </citation>
    <scope>NUCLEOTIDE SEQUENCE</scope>
</reference>
<dbReference type="EMBL" id="CAIIXF020000006">
    <property type="protein sequence ID" value="CAH1787192.1"/>
    <property type="molecule type" value="Genomic_DNA"/>
</dbReference>
<dbReference type="SUPFAM" id="SSF50044">
    <property type="entry name" value="SH3-domain"/>
    <property type="match status" value="1"/>
</dbReference>
<proteinExistence type="predicted"/>
<evidence type="ECO:0000256" key="6">
    <source>
        <dbReference type="ARBA" id="ARBA00022490"/>
    </source>
</evidence>
<dbReference type="FunFam" id="2.30.30.40:FF:000014">
    <property type="entry name" value="Kinase C and casein kinase substrate in neurons protein"/>
    <property type="match status" value="1"/>
</dbReference>
<evidence type="ECO:0000256" key="12">
    <source>
        <dbReference type="SAM" id="MobiDB-lite"/>
    </source>
</evidence>
<keyword evidence="9" id="KW-0472">Membrane</keyword>
<dbReference type="GO" id="GO:0007010">
    <property type="term" value="P:cytoskeleton organization"/>
    <property type="evidence" value="ECO:0007669"/>
    <property type="project" value="TreeGrafter"/>
</dbReference>
<dbReference type="Proteomes" id="UP000749559">
    <property type="component" value="Unassembled WGS sequence"/>
</dbReference>
<dbReference type="PROSITE" id="PS51741">
    <property type="entry name" value="F_BAR"/>
    <property type="match status" value="1"/>
</dbReference>
<feature type="region of interest" description="Disordered" evidence="12">
    <location>
        <begin position="325"/>
        <end position="635"/>
    </location>
</feature>
<feature type="compositionally biased region" description="Polar residues" evidence="12">
    <location>
        <begin position="353"/>
        <end position="371"/>
    </location>
</feature>
<feature type="compositionally biased region" description="Polar residues" evidence="12">
    <location>
        <begin position="597"/>
        <end position="611"/>
    </location>
</feature>
<gene>
    <name evidence="13" type="ORF">OFUS_LOCUS12949</name>
</gene>
<dbReference type="CDD" id="cd11843">
    <property type="entry name" value="SH3_PACSIN"/>
    <property type="match status" value="1"/>
</dbReference>
<evidence type="ECO:0000256" key="11">
    <source>
        <dbReference type="ARBA" id="ARBA00064966"/>
    </source>
</evidence>
<dbReference type="InterPro" id="IPR001060">
    <property type="entry name" value="FCH_dom"/>
</dbReference>
<feature type="compositionally biased region" description="Basic and acidic residues" evidence="12">
    <location>
        <begin position="191"/>
        <end position="218"/>
    </location>
</feature>
<feature type="compositionally biased region" description="Polar residues" evidence="12">
    <location>
        <begin position="383"/>
        <end position="393"/>
    </location>
</feature>
<dbReference type="SUPFAM" id="SSF103657">
    <property type="entry name" value="BAR/IMD domain-like"/>
    <property type="match status" value="1"/>
</dbReference>
<evidence type="ECO:0000256" key="5">
    <source>
        <dbReference type="ARBA" id="ARBA00022475"/>
    </source>
</evidence>
<evidence type="ECO:0000256" key="1">
    <source>
        <dbReference type="ARBA" id="ARBA00004184"/>
    </source>
</evidence>
<dbReference type="InterPro" id="IPR001452">
    <property type="entry name" value="SH3_domain"/>
</dbReference>
<evidence type="ECO:0000256" key="3">
    <source>
        <dbReference type="ARBA" id="ARBA00004496"/>
    </source>
</evidence>
<dbReference type="CDD" id="cd07655">
    <property type="entry name" value="F-BAR_PACSIN"/>
    <property type="match status" value="1"/>
</dbReference>
<comment type="caution">
    <text evidence="13">The sequence shown here is derived from an EMBL/GenBank/DDBJ whole genome shotgun (WGS) entry which is preliminary data.</text>
</comment>
<dbReference type="PRINTS" id="PR00452">
    <property type="entry name" value="SH3DOMAIN"/>
</dbReference>
<dbReference type="FunFam" id="1.20.1270.60:FF:000009">
    <property type="entry name" value="Protein kinase C and casein kinase substrate in neurons 2"/>
    <property type="match status" value="1"/>
</dbReference>
<keyword evidence="5" id="KW-1003">Cell membrane</keyword>
<feature type="compositionally biased region" description="Pro residues" evidence="12">
    <location>
        <begin position="564"/>
        <end position="573"/>
    </location>
</feature>
<dbReference type="GO" id="GO:0030100">
    <property type="term" value="P:regulation of endocytosis"/>
    <property type="evidence" value="ECO:0007669"/>
    <property type="project" value="TreeGrafter"/>
</dbReference>
<dbReference type="GO" id="GO:0005886">
    <property type="term" value="C:plasma membrane"/>
    <property type="evidence" value="ECO:0007669"/>
    <property type="project" value="UniProtKB-SubCell"/>
</dbReference>
<keyword evidence="7" id="KW-0597">Phosphoprotein</keyword>
<evidence type="ECO:0000256" key="8">
    <source>
        <dbReference type="ARBA" id="ARBA00023054"/>
    </source>
</evidence>
<dbReference type="SMART" id="SM00055">
    <property type="entry name" value="FCH"/>
    <property type="match status" value="1"/>
</dbReference>
<evidence type="ECO:0000313" key="14">
    <source>
        <dbReference type="Proteomes" id="UP000749559"/>
    </source>
</evidence>
<evidence type="ECO:0000256" key="7">
    <source>
        <dbReference type="ARBA" id="ARBA00022553"/>
    </source>
</evidence>
<dbReference type="Pfam" id="PF00018">
    <property type="entry name" value="SH3_1"/>
    <property type="match status" value="1"/>
</dbReference>
<comment type="subunit">
    <text evidence="11">Homodimer. May form heterooligomers with other PACSINs. Interacts (via SH3 domain) with DNM1, SYNJ1 and WASL. Interacts with TRPV4.</text>
</comment>
<dbReference type="PANTHER" id="PTHR23065">
    <property type="entry name" value="PROLINE-SERINE-THREONINE PHOSPHATASE INTERACTING PROTEIN 1"/>
    <property type="match status" value="1"/>
</dbReference>
<feature type="region of interest" description="Disordered" evidence="12">
    <location>
        <begin position="162"/>
        <end position="218"/>
    </location>
</feature>
<sequence>MSVSDSAGLDPTSDSFWEVHQYKRTVKRIDDASKLCNELTLMIQDRADIEKAYAKSLRNWSRVWNEKIEKGPEYGTTEAGWKGTLTEADRVAELHFEVKEKLVNDVIPQIKQWQKDHFHKQMMGGSKESKEMDENFRKAQKPWAKKLEKVQKARKEYHNACKQEKSANIQENNAKGDSAISPDHSPVIARANKDLSENKLKKIQDKAEKARRDVESTHSKYEAALNDINSYNAKYMEDMTEVFDKCQEFEEKRLIFFKEMLFGIHKCLDISSNPIYSQIYQDLHQNISHADFQKDLKFWSNNNGVGMAMNWPVFEEYSPELQDISKKKKKDLSGGGDTGITLTGMSYHRKTDSNVSDPPTQNPLYNANSRNSTDDNSPRDHQAVNNMAQSQQAPPKPPRVSLGSYDEAKNPFGDDDEDEANTINLSTSSEGDDTNVVDLKSVSEGGMTPGVVASEGDHDHDMTLGAEAFSHSPPTTDSYATPSESPSGSLERSTSLPIPESHDEQEVTTPVVTKQPEIPIILAPSSPVKQLEIPESPKAPPRSPKMQRAPLAPVSPSPKRSKPPPRPSRPPRPVLKRKSSYDPELNPFGDDDDDDNGNITNTSNRQSNASPNPFGDDWADEPTTTRPDVTDNGAVGVPVRALYDYDGQEEDELTFRSGDVFTKLEDEDEQGWCKGRKDNTVGLYPANYAEEIK</sequence>
<dbReference type="GO" id="GO:0005768">
    <property type="term" value="C:endosome"/>
    <property type="evidence" value="ECO:0007669"/>
    <property type="project" value="TreeGrafter"/>
</dbReference>
<comment type="subcellular location">
    <subcellularLocation>
        <location evidence="2">Cell membrane</location>
    </subcellularLocation>
    <subcellularLocation>
        <location evidence="3">Cytoplasm</location>
    </subcellularLocation>
    <subcellularLocation>
        <location evidence="1">Endomembrane system</location>
        <topology evidence="1">Peripheral membrane protein</topology>
    </subcellularLocation>
</comment>
<keyword evidence="4" id="KW-0728">SH3 domain</keyword>
<dbReference type="Gene3D" id="2.30.30.40">
    <property type="entry name" value="SH3 Domains"/>
    <property type="match status" value="1"/>
</dbReference>
<feature type="compositionally biased region" description="Polar residues" evidence="12">
    <location>
        <begin position="472"/>
        <end position="496"/>
    </location>
</feature>
<dbReference type="PANTHER" id="PTHR23065:SF11">
    <property type="entry name" value="SYNDAPIN, ISOFORM C"/>
    <property type="match status" value="1"/>
</dbReference>
<dbReference type="InterPro" id="IPR031160">
    <property type="entry name" value="F_BAR_dom"/>
</dbReference>
<organism evidence="13 14">
    <name type="scientific">Owenia fusiformis</name>
    <name type="common">Polychaete worm</name>
    <dbReference type="NCBI Taxonomy" id="6347"/>
    <lineage>
        <taxon>Eukaryota</taxon>
        <taxon>Metazoa</taxon>
        <taxon>Spiralia</taxon>
        <taxon>Lophotrochozoa</taxon>
        <taxon>Annelida</taxon>
        <taxon>Polychaeta</taxon>
        <taxon>Sedentaria</taxon>
        <taxon>Canalipalpata</taxon>
        <taxon>Sabellida</taxon>
        <taxon>Oweniida</taxon>
        <taxon>Oweniidae</taxon>
        <taxon>Owenia</taxon>
    </lineage>
</organism>
<keyword evidence="8" id="KW-0175">Coiled coil</keyword>
<dbReference type="PROSITE" id="PS50002">
    <property type="entry name" value="SH3"/>
    <property type="match status" value="1"/>
</dbReference>
<name>A0A8J1U2X7_OWEFU</name>
<accession>A0A8J1U2X7</accession>
<evidence type="ECO:0000256" key="4">
    <source>
        <dbReference type="ARBA" id="ARBA00022443"/>
    </source>
</evidence>
<dbReference type="Gene3D" id="1.20.1270.60">
    <property type="entry name" value="Arfaptin homology (AH) domain/BAR domain"/>
    <property type="match status" value="1"/>
</dbReference>
<dbReference type="Pfam" id="PF00611">
    <property type="entry name" value="FCH"/>
    <property type="match status" value="1"/>
</dbReference>
<dbReference type="AlphaFoldDB" id="A0A8J1U2X7"/>
<evidence type="ECO:0000256" key="9">
    <source>
        <dbReference type="ARBA" id="ARBA00023136"/>
    </source>
</evidence>
<dbReference type="GO" id="GO:0005543">
    <property type="term" value="F:phospholipid binding"/>
    <property type="evidence" value="ECO:0007669"/>
    <property type="project" value="TreeGrafter"/>
</dbReference>
<keyword evidence="14" id="KW-1185">Reference proteome</keyword>
<evidence type="ECO:0000256" key="2">
    <source>
        <dbReference type="ARBA" id="ARBA00004236"/>
    </source>
</evidence>
<evidence type="ECO:0000313" key="13">
    <source>
        <dbReference type="EMBL" id="CAH1787192.1"/>
    </source>
</evidence>
<evidence type="ECO:0000256" key="10">
    <source>
        <dbReference type="ARBA" id="ARBA00055545"/>
    </source>
</evidence>